<comment type="caution">
    <text evidence="2">The sequence shown here is derived from an EMBL/GenBank/DDBJ whole genome shotgun (WGS) entry which is preliminary data.</text>
</comment>
<proteinExistence type="predicted"/>
<sequence length="63" mass="7276">MDHQGRHRDWALLKQNVASFVVGVLGILVFIATGSKVLLVITMVILFFLPPVSRFRAWRRNRK</sequence>
<keyword evidence="1" id="KW-0812">Transmembrane</keyword>
<accession>A0A3N0DRV2</accession>
<reference evidence="2 3" key="1">
    <citation type="submission" date="2018-11" db="EMBL/GenBank/DDBJ databases">
        <authorList>
            <person name="Li F."/>
        </authorList>
    </citation>
    <scope>NUCLEOTIDE SEQUENCE [LARGE SCALE GENOMIC DNA]</scope>
    <source>
        <strain evidence="2 3">KIS18-7</strain>
    </source>
</reference>
<organism evidence="2 3">
    <name type="scientific">Nocardioides marmorisolisilvae</name>
    <dbReference type="NCBI Taxonomy" id="1542737"/>
    <lineage>
        <taxon>Bacteria</taxon>
        <taxon>Bacillati</taxon>
        <taxon>Actinomycetota</taxon>
        <taxon>Actinomycetes</taxon>
        <taxon>Propionibacteriales</taxon>
        <taxon>Nocardioidaceae</taxon>
        <taxon>Nocardioides</taxon>
    </lineage>
</organism>
<protein>
    <submittedName>
        <fullName evidence="2">Uncharacterized protein</fullName>
    </submittedName>
</protein>
<keyword evidence="3" id="KW-1185">Reference proteome</keyword>
<evidence type="ECO:0000313" key="2">
    <source>
        <dbReference type="EMBL" id="RNL78359.1"/>
    </source>
</evidence>
<dbReference type="RefSeq" id="WP_123232858.1">
    <property type="nucleotide sequence ID" value="NZ_RJSG01000002.1"/>
</dbReference>
<dbReference type="Proteomes" id="UP000277094">
    <property type="component" value="Unassembled WGS sequence"/>
</dbReference>
<keyword evidence="1" id="KW-0472">Membrane</keyword>
<dbReference type="EMBL" id="RJSG01000002">
    <property type="protein sequence ID" value="RNL78359.1"/>
    <property type="molecule type" value="Genomic_DNA"/>
</dbReference>
<gene>
    <name evidence="2" type="ORF">EFL95_04445</name>
</gene>
<feature type="transmembrane region" description="Helical" evidence="1">
    <location>
        <begin position="12"/>
        <end position="31"/>
    </location>
</feature>
<evidence type="ECO:0000256" key="1">
    <source>
        <dbReference type="SAM" id="Phobius"/>
    </source>
</evidence>
<feature type="transmembrane region" description="Helical" evidence="1">
    <location>
        <begin position="37"/>
        <end position="55"/>
    </location>
</feature>
<evidence type="ECO:0000313" key="3">
    <source>
        <dbReference type="Proteomes" id="UP000277094"/>
    </source>
</evidence>
<dbReference type="AlphaFoldDB" id="A0A3N0DRV2"/>
<keyword evidence="1" id="KW-1133">Transmembrane helix</keyword>
<name>A0A3N0DRV2_9ACTN</name>